<comment type="caution">
    <text evidence="1">The sequence shown here is derived from an EMBL/GenBank/DDBJ whole genome shotgun (WGS) entry which is preliminary data.</text>
</comment>
<proteinExistence type="predicted"/>
<evidence type="ECO:0000313" key="2">
    <source>
        <dbReference type="Proteomes" id="UP000823868"/>
    </source>
</evidence>
<accession>A0A9D1Y7T0</accession>
<name>A0A9D1Y7T0_9FIRM</name>
<reference evidence="1" key="2">
    <citation type="submission" date="2021-04" db="EMBL/GenBank/DDBJ databases">
        <authorList>
            <person name="Gilroy R."/>
        </authorList>
    </citation>
    <scope>NUCLEOTIDE SEQUENCE</scope>
    <source>
        <strain evidence="1">ChiBcec16_6824</strain>
    </source>
</reference>
<dbReference type="AlphaFoldDB" id="A0A9D1Y7T0"/>
<protein>
    <recommendedName>
        <fullName evidence="3">HEAT repeat domain-containing protein</fullName>
    </recommendedName>
</protein>
<evidence type="ECO:0008006" key="3">
    <source>
        <dbReference type="Google" id="ProtNLM"/>
    </source>
</evidence>
<reference evidence="1" key="1">
    <citation type="journal article" date="2021" name="PeerJ">
        <title>Extensive microbial diversity within the chicken gut microbiome revealed by metagenomics and culture.</title>
        <authorList>
            <person name="Gilroy R."/>
            <person name="Ravi A."/>
            <person name="Getino M."/>
            <person name="Pursley I."/>
            <person name="Horton D.L."/>
            <person name="Alikhan N.F."/>
            <person name="Baker D."/>
            <person name="Gharbi K."/>
            <person name="Hall N."/>
            <person name="Watson M."/>
            <person name="Adriaenssens E.M."/>
            <person name="Foster-Nyarko E."/>
            <person name="Jarju S."/>
            <person name="Secka A."/>
            <person name="Antonio M."/>
            <person name="Oren A."/>
            <person name="Chaudhuri R.R."/>
            <person name="La Ragione R."/>
            <person name="Hildebrand F."/>
            <person name="Pallen M.J."/>
        </authorList>
    </citation>
    <scope>NUCLEOTIDE SEQUENCE</scope>
    <source>
        <strain evidence="1">ChiBcec16_6824</strain>
    </source>
</reference>
<sequence length="647" mass="72714">MNLQPLYDVQERLEHAAVAGANLLGEDFRLKRAMEGLAPLAAASPVFGKISAALEGLLSAPPEGRGGRLLDALSLVDAVAYTQGKTGCPGALEPLPHGTGTCQTLSYRQLQPLLEALTGTGSGRYGTLEETWKEHPEYFSDYRVLPALVNGLGDSYGDLAEQNQKRLIQLGPVSIPLLKAGFDPAGGKDMVRRMTVLDAVAGAAENDFYLAQLPEAKKEVRAALICALRHDTDNLPFLLDLLQTERKGEARSRIWRILAQMEGPEVEEALQSLVKKDWMQAVEALSYSNSPLACHLTVQLFEAELEPYEADPDRPVPEEMKLRLEALTTALDWKAGPEVFQLYRRAAAVAPALTYLTTKNGKREIMRFPHALATQKGATFQQLIPLVLTYTLMGSPDTELCRLALELYEQYGIDYLAPALTAQIWQLDSKESYQWAEQQVVKSGVLGESIRGEAIRPLQIALGRLNWYSQKESYLYSRPRNTLAKQVAWTYTLVPTLDPRWFTRMTQAKGGMDEILVRLLHQRESIPELSDQVRTYLYQMAMRCSEWNRLLEVITVLKKQNWSDWDNFALKYLQKNGRPFYHWEIFNLVDEMPIPPLQKVEQLLTIGGQIWDKKIKIRGGSWPSVNVQRQIAIWEQQAQLEGGNGHV</sequence>
<dbReference type="Proteomes" id="UP000823868">
    <property type="component" value="Unassembled WGS sequence"/>
</dbReference>
<evidence type="ECO:0000313" key="1">
    <source>
        <dbReference type="EMBL" id="HIY21115.1"/>
    </source>
</evidence>
<dbReference type="EMBL" id="DXDX01000077">
    <property type="protein sequence ID" value="HIY21115.1"/>
    <property type="molecule type" value="Genomic_DNA"/>
</dbReference>
<gene>
    <name evidence="1" type="ORF">H9841_04325</name>
</gene>
<organism evidence="1 2">
    <name type="scientific">Candidatus Flavonifractor merdigallinarum</name>
    <dbReference type="NCBI Taxonomy" id="2838589"/>
    <lineage>
        <taxon>Bacteria</taxon>
        <taxon>Bacillati</taxon>
        <taxon>Bacillota</taxon>
        <taxon>Clostridia</taxon>
        <taxon>Eubacteriales</taxon>
        <taxon>Oscillospiraceae</taxon>
        <taxon>Flavonifractor</taxon>
    </lineage>
</organism>